<evidence type="ECO:0000256" key="2">
    <source>
        <dbReference type="RuleBase" id="RU369009"/>
    </source>
</evidence>
<dbReference type="UniPathway" id="UPA00143"/>
<dbReference type="GO" id="GO:0061630">
    <property type="term" value="F:ubiquitin protein ligase activity"/>
    <property type="evidence" value="ECO:0007669"/>
    <property type="project" value="UniProtKB-UniRule"/>
</dbReference>
<dbReference type="WBParaSite" id="ASIM_0000496001-mRNA-1">
    <property type="protein sequence ID" value="ASIM_0000496001-mRNA-1"/>
    <property type="gene ID" value="ASIM_0000496001"/>
</dbReference>
<proteinExistence type="inferred from homology"/>
<sequence length="119" mass="13850">LVRMLRHMAAKCSDLAVALINMDFARTIRFLIIGTESEDRSLEMVNRPSQQLQELVFLAGELLPRLPSDGIFEIDSVMMRSHTSFHELAPVQWIWKDDSNQWQPFNSFDSRVIEVRFVL</sequence>
<dbReference type="PANTHER" id="PTHR45670">
    <property type="entry name" value="E3 UBIQUITIN-PROTEIN LIGASE TRIP12"/>
    <property type="match status" value="1"/>
</dbReference>
<dbReference type="PANTHER" id="PTHR45670:SF13">
    <property type="entry name" value="E3 UBIQUITIN-PROTEIN LIGASE TRIP12"/>
    <property type="match status" value="1"/>
</dbReference>
<dbReference type="AlphaFoldDB" id="A0A0M3JBI4"/>
<dbReference type="EC" id="2.3.2.26" evidence="2"/>
<dbReference type="InterPro" id="IPR045322">
    <property type="entry name" value="HECTD1/TRIP12-like"/>
</dbReference>
<dbReference type="SUPFAM" id="SSF117839">
    <property type="entry name" value="WWE domain"/>
    <property type="match status" value="1"/>
</dbReference>
<evidence type="ECO:0000256" key="1">
    <source>
        <dbReference type="ARBA" id="ARBA00022679"/>
    </source>
</evidence>
<dbReference type="GO" id="GO:0000209">
    <property type="term" value="P:protein polyubiquitination"/>
    <property type="evidence" value="ECO:0007669"/>
    <property type="project" value="TreeGrafter"/>
</dbReference>
<comment type="pathway">
    <text evidence="2">Protein modification; protein ubiquitination.</text>
</comment>
<feature type="domain" description="WWE" evidence="3">
    <location>
        <begin position="78"/>
        <end position="119"/>
    </location>
</feature>
<evidence type="ECO:0000313" key="4">
    <source>
        <dbReference type="WBParaSite" id="ASIM_0000496001-mRNA-1"/>
    </source>
</evidence>
<organism evidence="4">
    <name type="scientific">Anisakis simplex</name>
    <name type="common">Herring worm</name>
    <dbReference type="NCBI Taxonomy" id="6269"/>
    <lineage>
        <taxon>Eukaryota</taxon>
        <taxon>Metazoa</taxon>
        <taxon>Ecdysozoa</taxon>
        <taxon>Nematoda</taxon>
        <taxon>Chromadorea</taxon>
        <taxon>Rhabditida</taxon>
        <taxon>Spirurina</taxon>
        <taxon>Ascaridomorpha</taxon>
        <taxon>Ascaridoidea</taxon>
        <taxon>Anisakidae</taxon>
        <taxon>Anisakis</taxon>
        <taxon>Anisakis simplex complex</taxon>
    </lineage>
</organism>
<comment type="catalytic activity">
    <reaction evidence="2">
        <text>S-ubiquitinyl-[E2 ubiquitin-conjugating enzyme]-L-cysteine + [acceptor protein]-L-lysine = [E2 ubiquitin-conjugating enzyme]-L-cysteine + N(6)-ubiquitinyl-[acceptor protein]-L-lysine.</text>
        <dbReference type="EC" id="2.3.2.26"/>
    </reaction>
</comment>
<comment type="similarity">
    <text evidence="2">Belongs to the UPL family. K-HECT subfamily.</text>
</comment>
<keyword evidence="2" id="KW-0833">Ubl conjugation pathway</keyword>
<accession>A0A0M3JBI4</accession>
<keyword evidence="1 2" id="KW-0808">Transferase</keyword>
<evidence type="ECO:0000259" key="3">
    <source>
        <dbReference type="PROSITE" id="PS50918"/>
    </source>
</evidence>
<dbReference type="GO" id="GO:0016607">
    <property type="term" value="C:nuclear speck"/>
    <property type="evidence" value="ECO:0007669"/>
    <property type="project" value="TreeGrafter"/>
</dbReference>
<reference evidence="4" key="1">
    <citation type="submission" date="2017-02" db="UniProtKB">
        <authorList>
            <consortium name="WormBaseParasite"/>
        </authorList>
    </citation>
    <scope>IDENTIFICATION</scope>
</reference>
<dbReference type="InterPro" id="IPR004170">
    <property type="entry name" value="WWE_dom"/>
</dbReference>
<dbReference type="Pfam" id="PF02825">
    <property type="entry name" value="WWE"/>
    <property type="match status" value="1"/>
</dbReference>
<protein>
    <recommendedName>
        <fullName evidence="2">E3 ubiquitin-protein ligase</fullName>
        <ecNumber evidence="2">2.3.2.26</ecNumber>
    </recommendedName>
</protein>
<dbReference type="GO" id="GO:0006974">
    <property type="term" value="P:DNA damage response"/>
    <property type="evidence" value="ECO:0007669"/>
    <property type="project" value="TreeGrafter"/>
</dbReference>
<dbReference type="PROSITE" id="PS50918">
    <property type="entry name" value="WWE"/>
    <property type="match status" value="1"/>
</dbReference>
<dbReference type="InterPro" id="IPR037197">
    <property type="entry name" value="WWE_dom_sf"/>
</dbReference>
<dbReference type="GO" id="GO:0043161">
    <property type="term" value="P:proteasome-mediated ubiquitin-dependent protein catabolic process"/>
    <property type="evidence" value="ECO:0007669"/>
    <property type="project" value="TreeGrafter"/>
</dbReference>
<name>A0A0M3JBI4_ANISI</name>